<dbReference type="SUPFAM" id="SSF57997">
    <property type="entry name" value="Tropomyosin"/>
    <property type="match status" value="1"/>
</dbReference>
<gene>
    <name evidence="3" type="ORF">FD50_GL001413</name>
</gene>
<dbReference type="PROSITE" id="PS51688">
    <property type="entry name" value="ICA"/>
    <property type="match status" value="1"/>
</dbReference>
<dbReference type="Pfam" id="PF07902">
    <property type="entry name" value="Gp58"/>
    <property type="match status" value="1"/>
</dbReference>
<accession>A0A0R1V2J5</accession>
<dbReference type="PATRIC" id="fig|1423801.4.peg.1448"/>
<keyword evidence="4" id="KW-1185">Reference proteome</keyword>
<dbReference type="OrthoDB" id="2249783at2"/>
<dbReference type="EMBL" id="AZFQ01000052">
    <property type="protein sequence ID" value="KRL97432.1"/>
    <property type="molecule type" value="Genomic_DNA"/>
</dbReference>
<evidence type="ECO:0000259" key="2">
    <source>
        <dbReference type="PROSITE" id="PS51688"/>
    </source>
</evidence>
<reference evidence="3 4" key="1">
    <citation type="journal article" date="2015" name="Genome Announc.">
        <title>Expanding the biotechnology potential of lactobacilli through comparative genomics of 213 strains and associated genera.</title>
        <authorList>
            <person name="Sun Z."/>
            <person name="Harris H.M."/>
            <person name="McCann A."/>
            <person name="Guo C."/>
            <person name="Argimon S."/>
            <person name="Zhang W."/>
            <person name="Yang X."/>
            <person name="Jeffery I.B."/>
            <person name="Cooney J.C."/>
            <person name="Kagawa T.F."/>
            <person name="Liu W."/>
            <person name="Song Y."/>
            <person name="Salvetti E."/>
            <person name="Wrobel A."/>
            <person name="Rasinkangas P."/>
            <person name="Parkhill J."/>
            <person name="Rea M.C."/>
            <person name="O'Sullivan O."/>
            <person name="Ritari J."/>
            <person name="Douillard F.P."/>
            <person name="Paul Ross R."/>
            <person name="Yang R."/>
            <person name="Briner A.E."/>
            <person name="Felis G.E."/>
            <person name="de Vos W.M."/>
            <person name="Barrangou R."/>
            <person name="Klaenhammer T.R."/>
            <person name="Caufield P.W."/>
            <person name="Cui Y."/>
            <person name="Zhang H."/>
            <person name="O'Toole P.W."/>
        </authorList>
    </citation>
    <scope>NUCLEOTIDE SEQUENCE [LARGE SCALE GENOMIC DNA]</scope>
    <source>
        <strain evidence="3 4">DSM 16230</strain>
    </source>
</reference>
<proteinExistence type="predicted"/>
<dbReference type="Gene3D" id="1.20.5.340">
    <property type="match status" value="1"/>
</dbReference>
<evidence type="ECO:0000256" key="1">
    <source>
        <dbReference type="SAM" id="Coils"/>
    </source>
</evidence>
<dbReference type="RefSeq" id="WP_056961224.1">
    <property type="nucleotide sequence ID" value="NZ_AZFQ01000052.1"/>
</dbReference>
<dbReference type="Proteomes" id="UP000051166">
    <property type="component" value="Unassembled WGS sequence"/>
</dbReference>
<dbReference type="SUPFAM" id="SSF69279">
    <property type="entry name" value="Phage tail proteins"/>
    <property type="match status" value="1"/>
</dbReference>
<feature type="coiled-coil region" evidence="1">
    <location>
        <begin position="570"/>
        <end position="597"/>
    </location>
</feature>
<feature type="domain" description="Peptidase S74" evidence="2">
    <location>
        <begin position="1405"/>
        <end position="1502"/>
    </location>
</feature>
<dbReference type="InterPro" id="IPR030392">
    <property type="entry name" value="S74_ICA"/>
</dbReference>
<evidence type="ECO:0000313" key="3">
    <source>
        <dbReference type="EMBL" id="KRL97432.1"/>
    </source>
</evidence>
<dbReference type="InterPro" id="IPR012892">
    <property type="entry name" value="Gp58"/>
</dbReference>
<protein>
    <recommendedName>
        <fullName evidence="2">Peptidase S74 domain-containing protein</fullName>
    </recommendedName>
</protein>
<comment type="caution">
    <text evidence="3">The sequence shown here is derived from an EMBL/GenBank/DDBJ whole genome shotgun (WGS) entry which is preliminary data.</text>
</comment>
<sequence>MITQSDKALEAWRATERVLDAIVTINGTDYHTTDITSIAYDSGAFTGDTFAIGSTYENGLTIEFSHIVEGLEQGQKVTAKVGIKTSDGTYEYCPLGVFIVSDDIEMDRNNDQTSIKCYDQMCLMEGTYTSKLSYPASAADIIAEIANMAGVMLNTDEIARLPTVTSLANAISGQTYRDAIGWIAQFYAGFATFDRDGKLTIHTVATPDYTLDPSQYEQAGLTKNEAPYKIGGIQCEVTTTTTDSTGESTDNTVTLQVGDSTGSQIKLTNNLMTQERLEMVWAQLKDINFYPYSLNWFGNPAIEAGDWLTLQDTKGNKFNVPNNSYTMTFDGSFSAVSKADQTSTSSSTYAWNGQLTQVVKTLVGKLTPAGNFIYGPETTDEPTGAKFNDLWYKQNGNKLEMWTYERQSDGSGKWSQTLSDATGEDVKSAVAANQAEAEVAKTNSQNAVDKADSAIQQAVSAYTLGSNANQLASDAKNDAATALTKIGQTDNNLTNVQTQLTDAKSDLSAVTQKAKENGDSIIVVQSDISGFKNQLADTDGRVSSTEQDINGIKTAVTNSKNDITVLQTTATGLTANMQDAQGNIASLQATAQNITQTVSDTNTRIDNLDYANTNLLTNSGTFKATWGYFGSIDTSSPTIFHYSGTVDNYQDFLNQPNLAGLSSIQQTYTIGFWAKGTGILTTYVYPGVGGGDNHHTWSLTSEWQYFTQNFDTHASDTDMGNKTFLFRNNKGDNPSGSLDVYITKPKLEQGSKATPWSPAPQDFTDLSTIVTGHTTQIEQNTNLINLKANSTDVDQLAGRVSTAEGNISVMTGQIQTKVTQNDINNALTGYATQDWTSGQISVKANEINSTVSQVQTNLDNLQIGGRNIIPNSSMSVLENTGWAFNPATARIEGTDTVIDVLTGTMSAEISRDITGVQPNTDYCISIDLDWGEYDSSKVGSFEAHVFFVERKSDGSTTATYVDNNYNISNSDPRQGHTFKTQPDTAGGTLIVRAGPYNKIMFKELEMQTGTKFGPWSPAPADLATVTALSSVSQKADSISTTVTNNKSDADSKFSTINQTISGIQSTVSNKADNSTVTQLSNVVQTKVSSQDYTSKVTQLSDDINLRVEKSGVIAAIDVSSEGIQIYGDKLHITASTYIDNAVIKSAMIDTLSADKITVGTLNGASVNVINLNAANITTGTLSGSNLSLNLDTGEVLFQKGAIKSTDGLLNIEINDGTFSQNNSNGDGFIFRNGNIYFSNKSSWAAWDAPLYGTISLNERAFAAGQGGMAIKGAKNVVVQTDDYNGDFVMGPPASLTGSGLLLREDRIEMASAQTYLYGGLGYSYINHPFIEIGTSIWENQYNDNAGSNVLIRASGIILDGNVMSLNGFHIANNYITTAGDGLWVNSAFGSGGNAAIHAQSFNQTSLLSKKTNVIPLDRLKARNAIRTVDIQEYMYKDDVENGITKKYSSGIIDDINDKPKYSMPFDWISADGKGREDGTALGYTIVAVQDLYDQIEDLKEQVKQLKGESAA</sequence>
<organism evidence="3 4">
    <name type="scientific">Liquorilactobacillus satsumensis DSM 16230 = JCM 12392</name>
    <dbReference type="NCBI Taxonomy" id="1423801"/>
    <lineage>
        <taxon>Bacteria</taxon>
        <taxon>Bacillati</taxon>
        <taxon>Bacillota</taxon>
        <taxon>Bacilli</taxon>
        <taxon>Lactobacillales</taxon>
        <taxon>Lactobacillaceae</taxon>
        <taxon>Liquorilactobacillus</taxon>
    </lineage>
</organism>
<evidence type="ECO:0000313" key="4">
    <source>
        <dbReference type="Proteomes" id="UP000051166"/>
    </source>
</evidence>
<name>A0A0R1V2J5_9LACO</name>
<keyword evidence="1" id="KW-0175">Coiled coil</keyword>
<dbReference type="GeneID" id="98308712"/>
<dbReference type="STRING" id="1423801.FD50_GL001413"/>